<accession>A0AB39XX48</accession>
<proteinExistence type="predicted"/>
<organism evidence="2">
    <name type="scientific">Streptomyces sp. R33</name>
    <dbReference type="NCBI Taxonomy" id="3238629"/>
    <lineage>
        <taxon>Bacteria</taxon>
        <taxon>Bacillati</taxon>
        <taxon>Actinomycetota</taxon>
        <taxon>Actinomycetes</taxon>
        <taxon>Kitasatosporales</taxon>
        <taxon>Streptomycetaceae</taxon>
        <taxon>Streptomyces</taxon>
    </lineage>
</organism>
<evidence type="ECO:0000256" key="1">
    <source>
        <dbReference type="SAM" id="Phobius"/>
    </source>
</evidence>
<protein>
    <submittedName>
        <fullName evidence="2">Uncharacterized protein</fullName>
    </submittedName>
</protein>
<evidence type="ECO:0000313" key="2">
    <source>
        <dbReference type="EMBL" id="XDV62328.1"/>
    </source>
</evidence>
<name>A0AB39XX48_9ACTN</name>
<feature type="transmembrane region" description="Helical" evidence="1">
    <location>
        <begin position="30"/>
        <end position="47"/>
    </location>
</feature>
<dbReference type="EMBL" id="CP165727">
    <property type="protein sequence ID" value="XDV62328.1"/>
    <property type="molecule type" value="Genomic_DNA"/>
</dbReference>
<gene>
    <name evidence="2" type="ORF">AB5J51_04925</name>
</gene>
<keyword evidence="1" id="KW-0812">Transmembrane</keyword>
<sequence>MRGTVEILVWWAVLMGATLVSISSPGPVELLVAGAAAAGAAVTARLMRRAADVRVRGASGALRAVVGLPPAAAQGLAVLVGVLARPRAGAGRGRTRRIRLREGADPGWAGVALGWSADTCVIDLPDDGRAQAVVHTFRPETAPSGPERALARRDGTR</sequence>
<reference evidence="2" key="1">
    <citation type="submission" date="2024-08" db="EMBL/GenBank/DDBJ databases">
        <authorList>
            <person name="Yu S.T."/>
        </authorList>
    </citation>
    <scope>NUCLEOTIDE SEQUENCE</scope>
    <source>
        <strain evidence="2">R33</strain>
    </source>
</reference>
<dbReference type="RefSeq" id="WP_053789213.1">
    <property type="nucleotide sequence ID" value="NZ_CP165727.1"/>
</dbReference>
<keyword evidence="1" id="KW-1133">Transmembrane helix</keyword>
<feature type="transmembrane region" description="Helical" evidence="1">
    <location>
        <begin position="7"/>
        <end position="24"/>
    </location>
</feature>
<dbReference type="AlphaFoldDB" id="A0AB39XX48"/>
<keyword evidence="1" id="KW-0472">Membrane</keyword>